<dbReference type="VEuPathDB" id="ToxoDB:CSUI_011335"/>
<dbReference type="Gene3D" id="1.10.472.130">
    <property type="match status" value="1"/>
</dbReference>
<dbReference type="EMBL" id="MIGC01010898">
    <property type="protein sequence ID" value="PHJ14855.1"/>
    <property type="molecule type" value="Genomic_DNA"/>
</dbReference>
<proteinExistence type="predicted"/>
<feature type="region of interest" description="Disordered" evidence="1">
    <location>
        <begin position="88"/>
        <end position="135"/>
    </location>
</feature>
<reference evidence="4 5" key="1">
    <citation type="journal article" date="2017" name="Int. J. Parasitol.">
        <title>The genome of the protozoan parasite Cystoisospora suis and a reverse vaccinology approach to identify vaccine candidates.</title>
        <authorList>
            <person name="Palmieri N."/>
            <person name="Shrestha A."/>
            <person name="Ruttkowski B."/>
            <person name="Beck T."/>
            <person name="Vogl C."/>
            <person name="Tomley F."/>
            <person name="Blake D.P."/>
            <person name="Joachim A."/>
        </authorList>
    </citation>
    <scope>NUCLEOTIDE SEQUENCE [LARGE SCALE GENOMIC DNA]</scope>
    <source>
        <strain evidence="4 5">Wien I</strain>
    </source>
</reference>
<keyword evidence="2" id="KW-0472">Membrane</keyword>
<keyword evidence="5" id="KW-1185">Reference proteome</keyword>
<evidence type="ECO:0000256" key="2">
    <source>
        <dbReference type="SAM" id="Phobius"/>
    </source>
</evidence>
<evidence type="ECO:0000259" key="3">
    <source>
        <dbReference type="Pfam" id="PF17852"/>
    </source>
</evidence>
<gene>
    <name evidence="4" type="ORF">CSUI_011335</name>
</gene>
<comment type="caution">
    <text evidence="4">The sequence shown here is derived from an EMBL/GenBank/DDBJ whole genome shotgun (WGS) entry which is preliminary data.</text>
</comment>
<feature type="non-terminal residue" evidence="4">
    <location>
        <position position="163"/>
    </location>
</feature>
<protein>
    <submittedName>
        <fullName evidence="4">Dynein heavy chain</fullName>
    </submittedName>
</protein>
<keyword evidence="2" id="KW-1133">Transmembrane helix</keyword>
<dbReference type="Pfam" id="PF17852">
    <property type="entry name" value="Dynein_AAA_lid"/>
    <property type="match status" value="1"/>
</dbReference>
<feature type="compositionally biased region" description="Low complexity" evidence="1">
    <location>
        <begin position="104"/>
        <end position="123"/>
    </location>
</feature>
<accession>A0A2C6KED7</accession>
<evidence type="ECO:0000313" key="5">
    <source>
        <dbReference type="Proteomes" id="UP000221165"/>
    </source>
</evidence>
<evidence type="ECO:0000256" key="1">
    <source>
        <dbReference type="SAM" id="MobiDB-lite"/>
    </source>
</evidence>
<feature type="domain" description="Dynein heavy chain AAA 5 extension" evidence="3">
    <location>
        <begin position="2"/>
        <end position="151"/>
    </location>
</feature>
<dbReference type="AlphaFoldDB" id="A0A2C6KED7"/>
<sequence>MSYEHVMVPTPVRLVESTVALLKKGITKLADHQTEKKNEGEDVSDDIATNFLIRWLVFAILWGCGGSLSLANRVAFSRDVEVISPIPLPSLLSSAGRPGGGGENASKSSSNASRNDSSSSSGLTNGGGSDEVTLLDFEPRVDDGEWHLWKEKVKQIEIEPQQV</sequence>
<dbReference type="RefSeq" id="XP_067916589.1">
    <property type="nucleotide sequence ID" value="XM_068071435.1"/>
</dbReference>
<organism evidence="4 5">
    <name type="scientific">Cystoisospora suis</name>
    <dbReference type="NCBI Taxonomy" id="483139"/>
    <lineage>
        <taxon>Eukaryota</taxon>
        <taxon>Sar</taxon>
        <taxon>Alveolata</taxon>
        <taxon>Apicomplexa</taxon>
        <taxon>Conoidasida</taxon>
        <taxon>Coccidia</taxon>
        <taxon>Eucoccidiorida</taxon>
        <taxon>Eimeriorina</taxon>
        <taxon>Sarcocystidae</taxon>
        <taxon>Cystoisospora</taxon>
    </lineage>
</organism>
<evidence type="ECO:0000313" key="4">
    <source>
        <dbReference type="EMBL" id="PHJ14855.1"/>
    </source>
</evidence>
<keyword evidence="2" id="KW-0812">Transmembrane</keyword>
<dbReference type="Proteomes" id="UP000221165">
    <property type="component" value="Unassembled WGS sequence"/>
</dbReference>
<dbReference type="GeneID" id="94434646"/>
<dbReference type="InterPro" id="IPR041466">
    <property type="entry name" value="Dynein_AAA5_ext"/>
</dbReference>
<name>A0A2C6KED7_9APIC</name>
<feature type="transmembrane region" description="Helical" evidence="2">
    <location>
        <begin position="52"/>
        <end position="71"/>
    </location>
</feature>